<feature type="non-terminal residue" evidence="7">
    <location>
        <position position="123"/>
    </location>
</feature>
<comment type="caution">
    <text evidence="7">The sequence shown here is derived from an EMBL/GenBank/DDBJ whole genome shotgun (WGS) entry which is preliminary data.</text>
</comment>
<evidence type="ECO:0000256" key="3">
    <source>
        <dbReference type="ARBA" id="ARBA00022989"/>
    </source>
</evidence>
<keyword evidence="2 5" id="KW-0812">Transmembrane</keyword>
<dbReference type="Proteomes" id="UP001328107">
    <property type="component" value="Unassembled WGS sequence"/>
</dbReference>
<organism evidence="7 8">
    <name type="scientific">Pristionchus mayeri</name>
    <dbReference type="NCBI Taxonomy" id="1317129"/>
    <lineage>
        <taxon>Eukaryota</taxon>
        <taxon>Metazoa</taxon>
        <taxon>Ecdysozoa</taxon>
        <taxon>Nematoda</taxon>
        <taxon>Chromadorea</taxon>
        <taxon>Rhabditida</taxon>
        <taxon>Rhabditina</taxon>
        <taxon>Diplogasteromorpha</taxon>
        <taxon>Diplogasteroidea</taxon>
        <taxon>Neodiplogasteridae</taxon>
        <taxon>Pristionchus</taxon>
    </lineage>
</organism>
<dbReference type="PANTHER" id="PTHR22718:SF11">
    <property type="entry name" value="7TM GPCR SERPENTINE RECEPTOR CLASS X (SRX) DOMAIN-CONTAINING PROTEIN"/>
    <property type="match status" value="1"/>
</dbReference>
<feature type="transmembrane region" description="Helical" evidence="5">
    <location>
        <begin position="94"/>
        <end position="117"/>
    </location>
</feature>
<accession>A0AAN5CKN8</accession>
<protein>
    <recommendedName>
        <fullName evidence="6">G-protein coupled receptors family 1 profile domain-containing protein</fullName>
    </recommendedName>
</protein>
<dbReference type="PROSITE" id="PS50262">
    <property type="entry name" value="G_PROTEIN_RECEP_F1_2"/>
    <property type="match status" value="1"/>
</dbReference>
<evidence type="ECO:0000256" key="1">
    <source>
        <dbReference type="ARBA" id="ARBA00004370"/>
    </source>
</evidence>
<dbReference type="EMBL" id="BTRK01000004">
    <property type="protein sequence ID" value="GMR46121.1"/>
    <property type="molecule type" value="Genomic_DNA"/>
</dbReference>
<dbReference type="AlphaFoldDB" id="A0AAN5CKN8"/>
<evidence type="ECO:0000256" key="5">
    <source>
        <dbReference type="SAM" id="Phobius"/>
    </source>
</evidence>
<feature type="transmembrane region" description="Helical" evidence="5">
    <location>
        <begin position="61"/>
        <end position="82"/>
    </location>
</feature>
<evidence type="ECO:0000313" key="8">
    <source>
        <dbReference type="Proteomes" id="UP001328107"/>
    </source>
</evidence>
<dbReference type="SUPFAM" id="SSF81321">
    <property type="entry name" value="Family A G protein-coupled receptor-like"/>
    <property type="match status" value="1"/>
</dbReference>
<dbReference type="GO" id="GO:0016020">
    <property type="term" value="C:membrane"/>
    <property type="evidence" value="ECO:0007669"/>
    <property type="project" value="UniProtKB-SubCell"/>
</dbReference>
<proteinExistence type="predicted"/>
<comment type="subcellular location">
    <subcellularLocation>
        <location evidence="1">Membrane</location>
    </subcellularLocation>
</comment>
<dbReference type="InterPro" id="IPR017452">
    <property type="entry name" value="GPCR_Rhodpsn_7TM"/>
</dbReference>
<reference evidence="8" key="1">
    <citation type="submission" date="2022-10" db="EMBL/GenBank/DDBJ databases">
        <title>Genome assembly of Pristionchus species.</title>
        <authorList>
            <person name="Yoshida K."/>
            <person name="Sommer R.J."/>
        </authorList>
    </citation>
    <scope>NUCLEOTIDE SEQUENCE [LARGE SCALE GENOMIC DNA]</scope>
    <source>
        <strain evidence="8">RS5460</strain>
    </source>
</reference>
<feature type="domain" description="G-protein coupled receptors family 1 profile" evidence="6">
    <location>
        <begin position="1"/>
        <end position="115"/>
    </location>
</feature>
<keyword evidence="3 5" id="KW-1133">Transmembrane helix</keyword>
<feature type="transmembrane region" description="Helical" evidence="5">
    <location>
        <begin position="20"/>
        <end position="40"/>
    </location>
</feature>
<gene>
    <name evidence="7" type="ORF">PMAYCL1PPCAC_16316</name>
</gene>
<evidence type="ECO:0000313" key="7">
    <source>
        <dbReference type="EMBL" id="GMR46121.1"/>
    </source>
</evidence>
<name>A0AAN5CKN8_9BILA</name>
<sequence>MNVPNGDFPNYSDTYFTIPINTLITASSLVCYTAIFITVRRSRAGLQLDQLAAQRNREYRYAIQFASLASVFSFCWISFRIFPLFIEMSDPSLTWVFGLTTATTMANCFMNALVYLLNNSEVR</sequence>
<evidence type="ECO:0000256" key="2">
    <source>
        <dbReference type="ARBA" id="ARBA00022692"/>
    </source>
</evidence>
<evidence type="ECO:0000259" key="6">
    <source>
        <dbReference type="PROSITE" id="PS50262"/>
    </source>
</evidence>
<dbReference type="Gene3D" id="1.20.1070.10">
    <property type="entry name" value="Rhodopsin 7-helix transmembrane proteins"/>
    <property type="match status" value="1"/>
</dbReference>
<keyword evidence="4 5" id="KW-0472">Membrane</keyword>
<dbReference type="PANTHER" id="PTHR22718">
    <property type="entry name" value="SERPENTINE RECEPTOR, CLASS X"/>
    <property type="match status" value="1"/>
</dbReference>
<keyword evidence="8" id="KW-1185">Reference proteome</keyword>
<evidence type="ECO:0000256" key="4">
    <source>
        <dbReference type="ARBA" id="ARBA00023136"/>
    </source>
</evidence>